<dbReference type="GO" id="GO:0016887">
    <property type="term" value="F:ATP hydrolysis activity"/>
    <property type="evidence" value="ECO:0007669"/>
    <property type="project" value="InterPro"/>
</dbReference>
<reference evidence="6 7" key="1">
    <citation type="journal article" date="2009" name="Stand. Genomic Sci.">
        <title>Complete genome sequence of Beutenbergia cavernae type strain (HKI 0122).</title>
        <authorList>
            <person name="Land M."/>
            <person name="Pukall R."/>
            <person name="Abt B."/>
            <person name="Goker M."/>
            <person name="Rohde M."/>
            <person name="Glavina Del Rio T."/>
            <person name="Tice H."/>
            <person name="Copeland A."/>
            <person name="Cheng J.F."/>
            <person name="Lucas S."/>
            <person name="Chen F."/>
            <person name="Nolan M."/>
            <person name="Bruce D."/>
            <person name="Goodwin L."/>
            <person name="Pitluck S."/>
            <person name="Ivanova N."/>
            <person name="Mavromatis K."/>
            <person name="Ovchinnikova G."/>
            <person name="Pati A."/>
            <person name="Chen A."/>
            <person name="Palaniappan K."/>
            <person name="Hauser L."/>
            <person name="Chang Y.J."/>
            <person name="Jefferies C.C."/>
            <person name="Saunders E."/>
            <person name="Brettin T."/>
            <person name="Detter J.C."/>
            <person name="Han C."/>
            <person name="Chain P."/>
            <person name="Bristow J."/>
            <person name="Eisen J.A."/>
            <person name="Markowitz V."/>
            <person name="Hugenholtz P."/>
            <person name="Kyrpides N.C."/>
            <person name="Klenk H.P."/>
            <person name="Lapidus A."/>
        </authorList>
    </citation>
    <scope>NUCLEOTIDE SEQUENCE [LARGE SCALE GENOMIC DNA]</scope>
    <source>
        <strain evidence="7">ATCC BAA-8 / DSM 12333 / NBRC 16432</strain>
    </source>
</reference>
<sequence length="282" mass="30126">MTTAPGGASLLEIRDLDVTFTGPRRSLRTPPTVVRAVDGVSLDVRAGETLALVGESGSGKSTVARCVLGLVRPQAGTIRYDGRELGPVDKRPPELQRAVQMVFQDPGSSLNPRMSVGAIIREAWQVHPAVAPAGDRREALAAVLTDVGLDPGVAERRPSALSGGQRQRVSIARALALRPRLLVCDEAVSALDVSVQAQILRLLIDLQASHDLTVLFITHDLAVVRQIADRVAVMRKGELVELAPAGELFTSPSHPYTKGLLAAAYDLEGVEAPFRETQEQMS</sequence>
<dbReference type="SMART" id="SM00382">
    <property type="entry name" value="AAA"/>
    <property type="match status" value="1"/>
</dbReference>
<keyword evidence="4" id="KW-0067">ATP-binding</keyword>
<dbReference type="HOGENOM" id="CLU_000604_1_23_11"/>
<dbReference type="PANTHER" id="PTHR43776">
    <property type="entry name" value="TRANSPORT ATP-BINDING PROTEIN"/>
    <property type="match status" value="1"/>
</dbReference>
<dbReference type="GO" id="GO:0005524">
    <property type="term" value="F:ATP binding"/>
    <property type="evidence" value="ECO:0007669"/>
    <property type="project" value="UniProtKB-KW"/>
</dbReference>
<dbReference type="EMBL" id="CP001618">
    <property type="protein sequence ID" value="ACQ81689.1"/>
    <property type="molecule type" value="Genomic_DNA"/>
</dbReference>
<dbReference type="SUPFAM" id="SSF52540">
    <property type="entry name" value="P-loop containing nucleoside triphosphate hydrolases"/>
    <property type="match status" value="1"/>
</dbReference>
<dbReference type="STRING" id="471853.Bcav_3447"/>
<evidence type="ECO:0000256" key="2">
    <source>
        <dbReference type="ARBA" id="ARBA00022448"/>
    </source>
</evidence>
<evidence type="ECO:0000256" key="3">
    <source>
        <dbReference type="ARBA" id="ARBA00022741"/>
    </source>
</evidence>
<dbReference type="InterPro" id="IPR003439">
    <property type="entry name" value="ABC_transporter-like_ATP-bd"/>
</dbReference>
<accession>C5C264</accession>
<keyword evidence="2" id="KW-0813">Transport</keyword>
<name>C5C264_BEUC1</name>
<dbReference type="GO" id="GO:0055085">
    <property type="term" value="P:transmembrane transport"/>
    <property type="evidence" value="ECO:0007669"/>
    <property type="project" value="UniProtKB-ARBA"/>
</dbReference>
<keyword evidence="7" id="KW-1185">Reference proteome</keyword>
<gene>
    <name evidence="6" type="ordered locus">Bcav_3447</name>
</gene>
<evidence type="ECO:0000313" key="7">
    <source>
        <dbReference type="Proteomes" id="UP000007962"/>
    </source>
</evidence>
<comment type="similarity">
    <text evidence="1">Belongs to the ABC transporter superfamily.</text>
</comment>
<dbReference type="Pfam" id="PF00005">
    <property type="entry name" value="ABC_tran"/>
    <property type="match status" value="1"/>
</dbReference>
<dbReference type="eggNOG" id="COG4608">
    <property type="taxonomic scope" value="Bacteria"/>
</dbReference>
<dbReference type="InterPro" id="IPR050319">
    <property type="entry name" value="ABC_transp_ATP-bind"/>
</dbReference>
<keyword evidence="3" id="KW-0547">Nucleotide-binding</keyword>
<dbReference type="KEGG" id="bcv:Bcav_3447"/>
<organism evidence="6 7">
    <name type="scientific">Beutenbergia cavernae (strain ATCC BAA-8 / DSM 12333 / CCUG 43141 / JCM 11478 / NBRC 16432 / NCIMB 13614 / HKI 0122)</name>
    <dbReference type="NCBI Taxonomy" id="471853"/>
    <lineage>
        <taxon>Bacteria</taxon>
        <taxon>Bacillati</taxon>
        <taxon>Actinomycetota</taxon>
        <taxon>Actinomycetes</taxon>
        <taxon>Micrococcales</taxon>
        <taxon>Beutenbergiaceae</taxon>
        <taxon>Beutenbergia</taxon>
    </lineage>
</organism>
<evidence type="ECO:0000313" key="6">
    <source>
        <dbReference type="EMBL" id="ACQ81689.1"/>
    </source>
</evidence>
<protein>
    <submittedName>
        <fullName evidence="6">ABC transporter related</fullName>
    </submittedName>
</protein>
<evidence type="ECO:0000256" key="4">
    <source>
        <dbReference type="ARBA" id="ARBA00022840"/>
    </source>
</evidence>
<dbReference type="PROSITE" id="PS00211">
    <property type="entry name" value="ABC_TRANSPORTER_1"/>
    <property type="match status" value="1"/>
</dbReference>
<evidence type="ECO:0000259" key="5">
    <source>
        <dbReference type="PROSITE" id="PS50893"/>
    </source>
</evidence>
<dbReference type="InterPro" id="IPR003593">
    <property type="entry name" value="AAA+_ATPase"/>
</dbReference>
<dbReference type="RefSeq" id="WP_015883926.1">
    <property type="nucleotide sequence ID" value="NC_012669.1"/>
</dbReference>
<dbReference type="Gene3D" id="3.40.50.300">
    <property type="entry name" value="P-loop containing nucleotide triphosphate hydrolases"/>
    <property type="match status" value="1"/>
</dbReference>
<dbReference type="InterPro" id="IPR017871">
    <property type="entry name" value="ABC_transporter-like_CS"/>
</dbReference>
<dbReference type="CDD" id="cd03257">
    <property type="entry name" value="ABC_NikE_OppD_transporters"/>
    <property type="match status" value="1"/>
</dbReference>
<dbReference type="Pfam" id="PF08352">
    <property type="entry name" value="oligo_HPY"/>
    <property type="match status" value="1"/>
</dbReference>
<dbReference type="InterPro" id="IPR013563">
    <property type="entry name" value="Oligopep_ABC_C"/>
</dbReference>
<dbReference type="PANTHER" id="PTHR43776:SF7">
    <property type="entry name" value="D,D-DIPEPTIDE TRANSPORT ATP-BINDING PROTEIN DDPF-RELATED"/>
    <property type="match status" value="1"/>
</dbReference>
<proteinExistence type="inferred from homology"/>
<dbReference type="Proteomes" id="UP000007962">
    <property type="component" value="Chromosome"/>
</dbReference>
<evidence type="ECO:0000256" key="1">
    <source>
        <dbReference type="ARBA" id="ARBA00005417"/>
    </source>
</evidence>
<dbReference type="AlphaFoldDB" id="C5C264"/>
<dbReference type="PROSITE" id="PS50893">
    <property type="entry name" value="ABC_TRANSPORTER_2"/>
    <property type="match status" value="1"/>
</dbReference>
<dbReference type="OrthoDB" id="8481147at2"/>
<dbReference type="GO" id="GO:0015833">
    <property type="term" value="P:peptide transport"/>
    <property type="evidence" value="ECO:0007669"/>
    <property type="project" value="InterPro"/>
</dbReference>
<dbReference type="InterPro" id="IPR027417">
    <property type="entry name" value="P-loop_NTPase"/>
</dbReference>
<feature type="domain" description="ABC transporter" evidence="5">
    <location>
        <begin position="13"/>
        <end position="261"/>
    </location>
</feature>